<evidence type="ECO:0000259" key="7">
    <source>
        <dbReference type="Pfam" id="PF01243"/>
    </source>
</evidence>
<keyword evidence="4" id="KW-0288">FMN</keyword>
<comment type="caution">
    <text evidence="9">The sequence shown here is derived from an EMBL/GenBank/DDBJ whole genome shotgun (WGS) entry which is preliminary data.</text>
</comment>
<feature type="domain" description="Pyridoxine 5'-phosphate oxidase dimerisation C-terminal" evidence="8">
    <location>
        <begin position="181"/>
        <end position="228"/>
    </location>
</feature>
<keyword evidence="5" id="KW-0560">Oxidoreductase</keyword>
<accession>A0ABP8JXW6</accession>
<dbReference type="Pfam" id="PF01243">
    <property type="entry name" value="PNPOx_N"/>
    <property type="match status" value="1"/>
</dbReference>
<dbReference type="NCBIfam" id="TIGR00558">
    <property type="entry name" value="pdxH"/>
    <property type="match status" value="1"/>
</dbReference>
<dbReference type="EC" id="1.4.3.5" evidence="6"/>
<dbReference type="InterPro" id="IPR011576">
    <property type="entry name" value="Pyridox_Oxase_N"/>
</dbReference>
<dbReference type="NCBIfam" id="NF004231">
    <property type="entry name" value="PRK05679.1"/>
    <property type="match status" value="1"/>
</dbReference>
<evidence type="ECO:0000256" key="5">
    <source>
        <dbReference type="ARBA" id="ARBA00023002"/>
    </source>
</evidence>
<comment type="cofactor">
    <cofactor evidence="1">
        <name>FMN</name>
        <dbReference type="ChEBI" id="CHEBI:58210"/>
    </cofactor>
</comment>
<dbReference type="InterPro" id="IPR012349">
    <property type="entry name" value="Split_barrel_FMN-bd"/>
</dbReference>
<dbReference type="PIRSF" id="PIRSF000190">
    <property type="entry name" value="Pyd_amn-ph_oxd"/>
    <property type="match status" value="1"/>
</dbReference>
<dbReference type="InterPro" id="IPR019740">
    <property type="entry name" value="Pyridox_Oxase_CS"/>
</dbReference>
<evidence type="ECO:0000259" key="8">
    <source>
        <dbReference type="Pfam" id="PF10590"/>
    </source>
</evidence>
<dbReference type="Pfam" id="PF10590">
    <property type="entry name" value="PNP_phzG_C"/>
    <property type="match status" value="1"/>
</dbReference>
<evidence type="ECO:0000256" key="3">
    <source>
        <dbReference type="ARBA" id="ARBA00022630"/>
    </source>
</evidence>
<evidence type="ECO:0000313" key="9">
    <source>
        <dbReference type="EMBL" id="GAA4397376.1"/>
    </source>
</evidence>
<dbReference type="PROSITE" id="PS01064">
    <property type="entry name" value="PYRIDOX_OXIDASE"/>
    <property type="match status" value="1"/>
</dbReference>
<evidence type="ECO:0000256" key="6">
    <source>
        <dbReference type="NCBIfam" id="TIGR00558"/>
    </source>
</evidence>
<organism evidence="9 10">
    <name type="scientific">Fodinibacter luteus</name>
    <dbReference type="NCBI Taxonomy" id="552064"/>
    <lineage>
        <taxon>Bacteria</taxon>
        <taxon>Bacillati</taxon>
        <taxon>Actinomycetota</taxon>
        <taxon>Actinomycetes</taxon>
        <taxon>Micrococcales</taxon>
        <taxon>Intrasporangiaceae</taxon>
        <taxon>Fodinibacter (ex Wang et al. 2009)</taxon>
    </lineage>
</organism>
<evidence type="ECO:0000256" key="1">
    <source>
        <dbReference type="ARBA" id="ARBA00001917"/>
    </source>
</evidence>
<dbReference type="SUPFAM" id="SSF50475">
    <property type="entry name" value="FMN-binding split barrel"/>
    <property type="match status" value="1"/>
</dbReference>
<evidence type="ECO:0000256" key="4">
    <source>
        <dbReference type="ARBA" id="ARBA00022643"/>
    </source>
</evidence>
<protein>
    <recommendedName>
        <fullName evidence="6">Pyridoxamine 5'-phosphate oxidase</fullName>
        <ecNumber evidence="6">1.4.3.5</ecNumber>
    </recommendedName>
</protein>
<dbReference type="RefSeq" id="WP_345201352.1">
    <property type="nucleotide sequence ID" value="NZ_BAABGM010000001.1"/>
</dbReference>
<dbReference type="Proteomes" id="UP001500945">
    <property type="component" value="Unassembled WGS sequence"/>
</dbReference>
<dbReference type="InterPro" id="IPR000659">
    <property type="entry name" value="Pyridox_Oxase"/>
</dbReference>
<dbReference type="PANTHER" id="PTHR10851">
    <property type="entry name" value="PYRIDOXINE-5-PHOSPHATE OXIDASE"/>
    <property type="match status" value="1"/>
</dbReference>
<reference evidence="10" key="1">
    <citation type="journal article" date="2019" name="Int. J. Syst. Evol. Microbiol.">
        <title>The Global Catalogue of Microorganisms (GCM) 10K type strain sequencing project: providing services to taxonomists for standard genome sequencing and annotation.</title>
        <authorList>
            <consortium name="The Broad Institute Genomics Platform"/>
            <consortium name="The Broad Institute Genome Sequencing Center for Infectious Disease"/>
            <person name="Wu L."/>
            <person name="Ma J."/>
        </authorList>
    </citation>
    <scope>NUCLEOTIDE SEQUENCE [LARGE SCALE GENOMIC DNA]</scope>
    <source>
        <strain evidence="10">JCM 17809</strain>
    </source>
</reference>
<comment type="similarity">
    <text evidence="2">Belongs to the pyridoxamine 5'-phosphate oxidase family.</text>
</comment>
<feature type="domain" description="Pyridoxamine 5'-phosphate oxidase N-terminal" evidence="7">
    <location>
        <begin position="45"/>
        <end position="153"/>
    </location>
</feature>
<evidence type="ECO:0000313" key="10">
    <source>
        <dbReference type="Proteomes" id="UP001500945"/>
    </source>
</evidence>
<dbReference type="EMBL" id="BAABGM010000001">
    <property type="protein sequence ID" value="GAA4397376.1"/>
    <property type="molecule type" value="Genomic_DNA"/>
</dbReference>
<gene>
    <name evidence="9" type="primary">pdxH</name>
    <name evidence="9" type="ORF">GCM10023168_02250</name>
</gene>
<dbReference type="PANTHER" id="PTHR10851:SF0">
    <property type="entry name" value="PYRIDOXINE-5'-PHOSPHATE OXIDASE"/>
    <property type="match status" value="1"/>
</dbReference>
<dbReference type="Gene3D" id="2.30.110.10">
    <property type="entry name" value="Electron Transport, Fmn-binding Protein, Chain A"/>
    <property type="match status" value="1"/>
</dbReference>
<keyword evidence="10" id="KW-1185">Reference proteome</keyword>
<name>A0ABP8JXW6_9MICO</name>
<dbReference type="InterPro" id="IPR019576">
    <property type="entry name" value="Pyridoxamine_oxidase_dimer_C"/>
</dbReference>
<keyword evidence="3" id="KW-0285">Flavoprotein</keyword>
<sequence length="228" mass="25299">MSHVRVDYAGDGLSEDQLLDTPYAQARAWVDEAVVRSAVEPDVFEPLAASVATVDAVGAPNVRTVLLRFLDERGPGFVTALTSAKGREIDGNPAVAVALTWPAMYRAIRFRGRAVPLDRAEVLEYWHSRPWASRISAWTSRQSEPVASRAELEEAYARRAAEFPDAGDEGGEGDVPVPDFWGGYRVVPDEVEFWAGRRNRLHDRLVFTRTGDGDLGDASAWRLHRRQP</sequence>
<evidence type="ECO:0000256" key="2">
    <source>
        <dbReference type="ARBA" id="ARBA00007301"/>
    </source>
</evidence>
<proteinExistence type="inferred from homology"/>